<dbReference type="PANTHER" id="PTHR24036">
    <property type="entry name" value="SKELETOR-RELATED"/>
    <property type="match status" value="1"/>
</dbReference>
<comment type="caution">
    <text evidence="4">The sequence shown here is derived from an EMBL/GenBank/DDBJ whole genome shotgun (WGS) entry which is preliminary data.</text>
</comment>
<reference evidence="4" key="2">
    <citation type="submission" date="2021-09" db="EMBL/GenBank/DDBJ databases">
        <authorList>
            <person name="Jia N."/>
            <person name="Wang J."/>
            <person name="Shi W."/>
            <person name="Du L."/>
            <person name="Sun Y."/>
            <person name="Zhan W."/>
            <person name="Jiang J."/>
            <person name="Wang Q."/>
            <person name="Zhang B."/>
            <person name="Ji P."/>
            <person name="Sakyi L.B."/>
            <person name="Cui X."/>
            <person name="Yuan T."/>
            <person name="Jiang B."/>
            <person name="Yang W."/>
            <person name="Lam T.T.-Y."/>
            <person name="Chang Q."/>
            <person name="Ding S."/>
            <person name="Wang X."/>
            <person name="Zhu J."/>
            <person name="Ruan X."/>
            <person name="Zhao L."/>
            <person name="Wei J."/>
            <person name="Que T."/>
            <person name="Du C."/>
            <person name="Cheng J."/>
            <person name="Dai P."/>
            <person name="Han X."/>
            <person name="Huang E."/>
            <person name="Gao Y."/>
            <person name="Liu J."/>
            <person name="Shao H."/>
            <person name="Ye R."/>
            <person name="Li L."/>
            <person name="Wei W."/>
            <person name="Wang X."/>
            <person name="Wang C."/>
            <person name="Huo Q."/>
            <person name="Li W."/>
            <person name="Guo W."/>
            <person name="Chen H."/>
            <person name="Chen S."/>
            <person name="Zhou L."/>
            <person name="Zhou L."/>
            <person name="Ni X."/>
            <person name="Tian J."/>
            <person name="Zhou Y."/>
            <person name="Sheng Y."/>
            <person name="Liu T."/>
            <person name="Pan Y."/>
            <person name="Xia L."/>
            <person name="Li J."/>
            <person name="Zhao F."/>
            <person name="Cao W."/>
        </authorList>
    </citation>
    <scope>NUCLEOTIDE SEQUENCE</scope>
    <source>
        <strain evidence="4">Rmic-2018</strain>
        <tissue evidence="4">Larvae</tissue>
    </source>
</reference>
<organism evidence="4 5">
    <name type="scientific">Rhipicephalus microplus</name>
    <name type="common">Cattle tick</name>
    <name type="synonym">Boophilus microplus</name>
    <dbReference type="NCBI Taxonomy" id="6941"/>
    <lineage>
        <taxon>Eukaryota</taxon>
        <taxon>Metazoa</taxon>
        <taxon>Ecdysozoa</taxon>
        <taxon>Arthropoda</taxon>
        <taxon>Chelicerata</taxon>
        <taxon>Arachnida</taxon>
        <taxon>Acari</taxon>
        <taxon>Parasitiformes</taxon>
        <taxon>Ixodida</taxon>
        <taxon>Ixodoidea</taxon>
        <taxon>Ixodidae</taxon>
        <taxon>Rhipicephalinae</taxon>
        <taxon>Rhipicephalus</taxon>
        <taxon>Boophilus</taxon>
    </lineage>
</organism>
<dbReference type="VEuPathDB" id="VectorBase:LOC119168531"/>
<feature type="domain" description="DM13" evidence="3">
    <location>
        <begin position="113"/>
        <end position="218"/>
    </location>
</feature>
<dbReference type="SMART" id="SM00686">
    <property type="entry name" value="DM13"/>
    <property type="match status" value="1"/>
</dbReference>
<keyword evidence="1" id="KW-0677">Repeat</keyword>
<feature type="region of interest" description="Disordered" evidence="2">
    <location>
        <begin position="1"/>
        <end position="48"/>
    </location>
</feature>
<gene>
    <name evidence="4" type="ORF">HPB51_003770</name>
</gene>
<dbReference type="InterPro" id="IPR019545">
    <property type="entry name" value="DM13_domain"/>
</dbReference>
<dbReference type="EMBL" id="JABSTU010000006">
    <property type="protein sequence ID" value="KAH8027263.1"/>
    <property type="molecule type" value="Genomic_DNA"/>
</dbReference>
<evidence type="ECO:0000313" key="5">
    <source>
        <dbReference type="Proteomes" id="UP000821866"/>
    </source>
</evidence>
<evidence type="ECO:0000256" key="1">
    <source>
        <dbReference type="ARBA" id="ARBA00022737"/>
    </source>
</evidence>
<name>A0A9J6DYF8_RHIMP</name>
<feature type="compositionally biased region" description="Basic and acidic residues" evidence="2">
    <location>
        <begin position="20"/>
        <end position="33"/>
    </location>
</feature>
<dbReference type="PROSITE" id="PS51549">
    <property type="entry name" value="DM13"/>
    <property type="match status" value="1"/>
</dbReference>
<sequence length="232" mass="25845">MKCSKNAAPSFGDGARNRRRADDARSSSHDQVAKRSQRPRVLGDCERPRRFRGEPMQFPNWLHPVTLSMGYDVELRAVQRAHNLVAGLVLLAPLWVEPAAESSASGTFAAYHGKFVGKIVTYYHNLTGTMYAATNRSVVITHLHYDGMGPAAYFWASQRNDLDESGDQLLDENQSPKVLKPYHNATVLLILPRKVSEYKSLGVYCKLFGHDVMCEKASVPLVTGTSEFSVFN</sequence>
<dbReference type="Proteomes" id="UP000821866">
    <property type="component" value="Chromosome 4"/>
</dbReference>
<dbReference type="Pfam" id="PF10517">
    <property type="entry name" value="DM13"/>
    <property type="match status" value="1"/>
</dbReference>
<reference evidence="4" key="1">
    <citation type="journal article" date="2020" name="Cell">
        <title>Large-Scale Comparative Analyses of Tick Genomes Elucidate Their Genetic Diversity and Vector Capacities.</title>
        <authorList>
            <consortium name="Tick Genome and Microbiome Consortium (TIGMIC)"/>
            <person name="Jia N."/>
            <person name="Wang J."/>
            <person name="Shi W."/>
            <person name="Du L."/>
            <person name="Sun Y."/>
            <person name="Zhan W."/>
            <person name="Jiang J.F."/>
            <person name="Wang Q."/>
            <person name="Zhang B."/>
            <person name="Ji P."/>
            <person name="Bell-Sakyi L."/>
            <person name="Cui X.M."/>
            <person name="Yuan T.T."/>
            <person name="Jiang B.G."/>
            <person name="Yang W.F."/>
            <person name="Lam T.T."/>
            <person name="Chang Q.C."/>
            <person name="Ding S.J."/>
            <person name="Wang X.J."/>
            <person name="Zhu J.G."/>
            <person name="Ruan X.D."/>
            <person name="Zhao L."/>
            <person name="Wei J.T."/>
            <person name="Ye R.Z."/>
            <person name="Que T.C."/>
            <person name="Du C.H."/>
            <person name="Zhou Y.H."/>
            <person name="Cheng J.X."/>
            <person name="Dai P.F."/>
            <person name="Guo W.B."/>
            <person name="Han X.H."/>
            <person name="Huang E.J."/>
            <person name="Li L.F."/>
            <person name="Wei W."/>
            <person name="Gao Y.C."/>
            <person name="Liu J.Z."/>
            <person name="Shao H.Z."/>
            <person name="Wang X."/>
            <person name="Wang C.C."/>
            <person name="Yang T.C."/>
            <person name="Huo Q.B."/>
            <person name="Li W."/>
            <person name="Chen H.Y."/>
            <person name="Chen S.E."/>
            <person name="Zhou L.G."/>
            <person name="Ni X.B."/>
            <person name="Tian J.H."/>
            <person name="Sheng Y."/>
            <person name="Liu T."/>
            <person name="Pan Y.S."/>
            <person name="Xia L.Y."/>
            <person name="Li J."/>
            <person name="Zhao F."/>
            <person name="Cao W.C."/>
        </authorList>
    </citation>
    <scope>NUCLEOTIDE SEQUENCE</scope>
    <source>
        <strain evidence="4">Rmic-2018</strain>
    </source>
</reference>
<accession>A0A9J6DYF8</accession>
<dbReference type="InterPro" id="IPR052126">
    <property type="entry name" value="Spindle_Org/Thrombomodulin"/>
</dbReference>
<evidence type="ECO:0000259" key="3">
    <source>
        <dbReference type="PROSITE" id="PS51549"/>
    </source>
</evidence>
<proteinExistence type="predicted"/>
<evidence type="ECO:0000256" key="2">
    <source>
        <dbReference type="SAM" id="MobiDB-lite"/>
    </source>
</evidence>
<evidence type="ECO:0000313" key="4">
    <source>
        <dbReference type="EMBL" id="KAH8027263.1"/>
    </source>
</evidence>
<protein>
    <recommendedName>
        <fullName evidence="3">DM13 domain-containing protein</fullName>
    </recommendedName>
</protein>
<dbReference type="AlphaFoldDB" id="A0A9J6DYF8"/>
<dbReference type="PANTHER" id="PTHR24036:SF5">
    <property type="entry name" value="THROMBOMODULIN"/>
    <property type="match status" value="1"/>
</dbReference>
<keyword evidence="5" id="KW-1185">Reference proteome</keyword>